<dbReference type="EMBL" id="AYZQ01000001">
    <property type="protein sequence ID" value="KRM73035.1"/>
    <property type="molecule type" value="Genomic_DNA"/>
</dbReference>
<dbReference type="PATRIC" id="fig|1423727.3.peg.761"/>
<dbReference type="PANTHER" id="PTHR47396:SF1">
    <property type="entry name" value="ATP-DEPENDENT HELICASE IRC3-RELATED"/>
    <property type="match status" value="1"/>
</dbReference>
<feature type="domain" description="Helicase ATP-binding" evidence="1">
    <location>
        <begin position="16"/>
        <end position="151"/>
    </location>
</feature>
<dbReference type="Proteomes" id="UP000051672">
    <property type="component" value="Unassembled WGS sequence"/>
</dbReference>
<gene>
    <name evidence="3" type="ORF">FC34_GL000756</name>
</gene>
<dbReference type="GO" id="GO:0016787">
    <property type="term" value="F:hydrolase activity"/>
    <property type="evidence" value="ECO:0007669"/>
    <property type="project" value="InterPro"/>
</dbReference>
<proteinExistence type="predicted"/>
<reference evidence="3 4" key="1">
    <citation type="journal article" date="2015" name="Genome Announc.">
        <title>Expanding the biotechnology potential of lactobacilli through comparative genomics of 213 strains and associated genera.</title>
        <authorList>
            <person name="Sun Z."/>
            <person name="Harris H.M."/>
            <person name="McCann A."/>
            <person name="Guo C."/>
            <person name="Argimon S."/>
            <person name="Zhang W."/>
            <person name="Yang X."/>
            <person name="Jeffery I.B."/>
            <person name="Cooney J.C."/>
            <person name="Kagawa T.F."/>
            <person name="Liu W."/>
            <person name="Song Y."/>
            <person name="Salvetti E."/>
            <person name="Wrobel A."/>
            <person name="Rasinkangas P."/>
            <person name="Parkhill J."/>
            <person name="Rea M.C."/>
            <person name="O'Sullivan O."/>
            <person name="Ritari J."/>
            <person name="Douillard F.P."/>
            <person name="Paul Ross R."/>
            <person name="Yang R."/>
            <person name="Briner A.E."/>
            <person name="Felis G.E."/>
            <person name="de Vos W.M."/>
            <person name="Barrangou R."/>
            <person name="Klaenhammer T.R."/>
            <person name="Caufield P.W."/>
            <person name="Cui Y."/>
            <person name="Zhang H."/>
            <person name="O'Toole P.W."/>
        </authorList>
    </citation>
    <scope>NUCLEOTIDE SEQUENCE [LARGE SCALE GENOMIC DNA]</scope>
    <source>
        <strain evidence="3 4">DSM 23927</strain>
    </source>
</reference>
<dbReference type="Pfam" id="PF04851">
    <property type="entry name" value="ResIII"/>
    <property type="match status" value="1"/>
</dbReference>
<dbReference type="AlphaFoldDB" id="A0A0R2B941"/>
<dbReference type="SUPFAM" id="SSF52540">
    <property type="entry name" value="P-loop containing nucleoside triphosphate hydrolases"/>
    <property type="match status" value="1"/>
</dbReference>
<dbReference type="SMART" id="SM00490">
    <property type="entry name" value="HELICc"/>
    <property type="match status" value="1"/>
</dbReference>
<dbReference type="RefSeq" id="WP_083479221.1">
    <property type="nucleotide sequence ID" value="NZ_AYZQ01000001.1"/>
</dbReference>
<dbReference type="GO" id="GO:0005829">
    <property type="term" value="C:cytosol"/>
    <property type="evidence" value="ECO:0007669"/>
    <property type="project" value="TreeGrafter"/>
</dbReference>
<evidence type="ECO:0000259" key="1">
    <source>
        <dbReference type="PROSITE" id="PS51192"/>
    </source>
</evidence>
<accession>A0A0R2B941</accession>
<dbReference type="InterPro" id="IPR006935">
    <property type="entry name" value="Helicase/UvrB_N"/>
</dbReference>
<protein>
    <submittedName>
        <fullName evidence="3">Type III restriction protein res subunit</fullName>
    </submittedName>
</protein>
<dbReference type="GO" id="GO:0003677">
    <property type="term" value="F:DNA binding"/>
    <property type="evidence" value="ECO:0007669"/>
    <property type="project" value="InterPro"/>
</dbReference>
<dbReference type="SMART" id="SM00487">
    <property type="entry name" value="DEXDc"/>
    <property type="match status" value="1"/>
</dbReference>
<evidence type="ECO:0000259" key="2">
    <source>
        <dbReference type="PROSITE" id="PS51194"/>
    </source>
</evidence>
<evidence type="ECO:0000313" key="4">
    <source>
        <dbReference type="Proteomes" id="UP000051672"/>
    </source>
</evidence>
<sequence length="468" mass="52524">MPLRDYQTETINNIYKSMAAGNHRIVVQQPPRTGKTVIMAEIAKRATQKGNRVLTVVHRKELVDQIAGTYEKWGVDMTISQTGMVQTLSRRIKRLTEPAVIIIDEGHHALAKTYRKIIEAFPDAVLLLFTATPYRLSGEGLGIIADDLIQGKPVQWLIDNGFLAPVKYYAPPDINAELLRRRNGEFTNESIASALKSEIYGSAIEQYKRHANGMKAIAYCYSVESAKRLAEEFNAAGVAAVEVDGETPEEERAKAVEDFRAGNITVMTNVELFTEGLDLPNVDCVIQLRPTQSLSLYLQFAMRAMNPREGKTAVILDHVRNAERFGLPTDYREWSLDGEQNKKQNKRETEKNTSPNVVVCPVCFSSFYVTEVKDGHCPDCGADLPKARGEVVTINGDLQEINQTKKRQSEIAHRLKIVHQVQKQNASKLIAGKRPSELKNLQEFQLYATAHDYKSGWAYYQAKKKGVI</sequence>
<feature type="domain" description="Helicase C-terminal" evidence="2">
    <location>
        <begin position="203"/>
        <end position="354"/>
    </location>
</feature>
<dbReference type="GO" id="GO:0005524">
    <property type="term" value="F:ATP binding"/>
    <property type="evidence" value="ECO:0007669"/>
    <property type="project" value="InterPro"/>
</dbReference>
<dbReference type="PANTHER" id="PTHR47396">
    <property type="entry name" value="TYPE I RESTRICTION ENZYME ECOKI R PROTEIN"/>
    <property type="match status" value="1"/>
</dbReference>
<comment type="caution">
    <text evidence="3">The sequence shown here is derived from an EMBL/GenBank/DDBJ whole genome shotgun (WGS) entry which is preliminary data.</text>
</comment>
<keyword evidence="4" id="KW-1185">Reference proteome</keyword>
<dbReference type="InterPro" id="IPR014001">
    <property type="entry name" value="Helicase_ATP-bd"/>
</dbReference>
<dbReference type="Pfam" id="PF00271">
    <property type="entry name" value="Helicase_C"/>
    <property type="match status" value="1"/>
</dbReference>
<evidence type="ECO:0000313" key="3">
    <source>
        <dbReference type="EMBL" id="KRM73035.1"/>
    </source>
</evidence>
<name>A0A0R2B941_9LACO</name>
<dbReference type="InterPro" id="IPR027417">
    <property type="entry name" value="P-loop_NTPase"/>
</dbReference>
<dbReference type="STRING" id="1423727.FC34_GL000756"/>
<organism evidence="3 4">
    <name type="scientific">Lacticaseibacillus brantae DSM 23927</name>
    <dbReference type="NCBI Taxonomy" id="1423727"/>
    <lineage>
        <taxon>Bacteria</taxon>
        <taxon>Bacillati</taxon>
        <taxon>Bacillota</taxon>
        <taxon>Bacilli</taxon>
        <taxon>Lactobacillales</taxon>
        <taxon>Lactobacillaceae</taxon>
        <taxon>Lacticaseibacillus</taxon>
    </lineage>
</organism>
<dbReference type="InterPro" id="IPR001650">
    <property type="entry name" value="Helicase_C-like"/>
</dbReference>
<dbReference type="InterPro" id="IPR050742">
    <property type="entry name" value="Helicase_Restrict-Modif_Enz"/>
</dbReference>
<dbReference type="PROSITE" id="PS51192">
    <property type="entry name" value="HELICASE_ATP_BIND_1"/>
    <property type="match status" value="1"/>
</dbReference>
<dbReference type="PROSITE" id="PS51194">
    <property type="entry name" value="HELICASE_CTER"/>
    <property type="match status" value="1"/>
</dbReference>
<dbReference type="Gene3D" id="3.40.50.300">
    <property type="entry name" value="P-loop containing nucleotide triphosphate hydrolases"/>
    <property type="match status" value="2"/>
</dbReference>
<dbReference type="OrthoDB" id="9758243at2"/>